<dbReference type="PANTHER" id="PTHR42663:SF6">
    <property type="entry name" value="HYDROLASE C777.06C-RELATED"/>
    <property type="match status" value="1"/>
</dbReference>
<feature type="domain" description="Metallo-beta-lactamase" evidence="4">
    <location>
        <begin position="38"/>
        <end position="231"/>
    </location>
</feature>
<comment type="catalytic activity">
    <reaction evidence="3">
        <text>3',5'-cyclic UMP + H2O = UMP + H(+)</text>
        <dbReference type="Rhea" id="RHEA:70575"/>
        <dbReference type="ChEBI" id="CHEBI:15377"/>
        <dbReference type="ChEBI" id="CHEBI:15378"/>
        <dbReference type="ChEBI" id="CHEBI:57865"/>
        <dbReference type="ChEBI" id="CHEBI:184387"/>
    </reaction>
    <physiologicalReaction direction="left-to-right" evidence="3">
        <dbReference type="Rhea" id="RHEA:70576"/>
    </physiologicalReaction>
</comment>
<sequence>MTATLRFLGTGDAMGVPRVYCDCAVCTEARATGVNRRFRSAVLIDDPEAGHIMIDCGPDWGRMMETAGLRFAERMLLTHGHYDHIGGLPEWADACRWQERRGVAYAPEVTIAEVTARFPWLSRTIEFRPADGGFRLGGWNVRAWRVNHGHNGYAHAYRFDHAETGWSWAYCPDAIGLSEAEKAPLAGLDLLVLGTSFWHETIPYERRSVHDVVEALELLRELKPRAAVFTHLSHDIDLTRRYELPESVRFAETGLRIRLGDG</sequence>
<comment type="caution">
    <text evidence="5">The sequence shown here is derived from an EMBL/GenBank/DDBJ whole genome shotgun (WGS) entry which is preliminary data.</text>
</comment>
<comment type="catalytic activity">
    <reaction evidence="1">
        <text>3',5'-cyclic CMP + H2O = CMP + H(+)</text>
        <dbReference type="Rhea" id="RHEA:72675"/>
        <dbReference type="ChEBI" id="CHEBI:15377"/>
        <dbReference type="ChEBI" id="CHEBI:15378"/>
        <dbReference type="ChEBI" id="CHEBI:58003"/>
        <dbReference type="ChEBI" id="CHEBI:60377"/>
    </reaction>
    <physiologicalReaction direction="left-to-right" evidence="1">
        <dbReference type="Rhea" id="RHEA:72676"/>
    </physiologicalReaction>
</comment>
<organism evidence="5 6">
    <name type="scientific">Thermobacillus xylanilyticus</name>
    <dbReference type="NCBI Taxonomy" id="76633"/>
    <lineage>
        <taxon>Bacteria</taxon>
        <taxon>Bacillati</taxon>
        <taxon>Bacillota</taxon>
        <taxon>Bacilli</taxon>
        <taxon>Bacillales</taxon>
        <taxon>Paenibacillaceae</taxon>
        <taxon>Thermobacillus</taxon>
    </lineage>
</organism>
<proteinExistence type="predicted"/>
<keyword evidence="6" id="KW-1185">Reference proteome</keyword>
<dbReference type="InterPro" id="IPR036866">
    <property type="entry name" value="RibonucZ/Hydroxyglut_hydro"/>
</dbReference>
<comment type="function">
    <text evidence="2">Counteracts the endogenous Pycsar antiviral defense system. Phosphodiesterase that enables metal-dependent hydrolysis of host cyclic nucleotide Pycsar defense signals such as cCMP and cUMP.</text>
</comment>
<protein>
    <submittedName>
        <fullName evidence="5">Beta-lactamase domain protein</fullName>
        <ecNumber evidence="5">2.3.1.181</ecNumber>
    </submittedName>
</protein>
<reference evidence="5 6" key="1">
    <citation type="submission" date="2021-04" db="EMBL/GenBank/DDBJ databases">
        <authorList>
            <person name="Rakotoarivonina H."/>
        </authorList>
    </citation>
    <scope>NUCLEOTIDE SEQUENCE [LARGE SCALE GENOMIC DNA]</scope>
    <source>
        <strain evidence="5 6">XE</strain>
    </source>
</reference>
<dbReference type="SMART" id="SM00849">
    <property type="entry name" value="Lactamase_B"/>
    <property type="match status" value="1"/>
</dbReference>
<dbReference type="EC" id="2.3.1.181" evidence="5"/>
<dbReference type="Gene3D" id="3.60.15.10">
    <property type="entry name" value="Ribonuclease Z/Hydroxyacylglutathione hydrolase-like"/>
    <property type="match status" value="1"/>
</dbReference>
<evidence type="ECO:0000256" key="1">
    <source>
        <dbReference type="ARBA" id="ARBA00034221"/>
    </source>
</evidence>
<dbReference type="Pfam" id="PF12706">
    <property type="entry name" value="Lactamase_B_2"/>
    <property type="match status" value="1"/>
</dbReference>
<keyword evidence="5" id="KW-0012">Acyltransferase</keyword>
<dbReference type="InterPro" id="IPR001279">
    <property type="entry name" value="Metallo-B-lactamas"/>
</dbReference>
<evidence type="ECO:0000313" key="5">
    <source>
        <dbReference type="EMBL" id="CAG5079278.1"/>
    </source>
</evidence>
<evidence type="ECO:0000313" key="6">
    <source>
        <dbReference type="Proteomes" id="UP000681526"/>
    </source>
</evidence>
<evidence type="ECO:0000256" key="3">
    <source>
        <dbReference type="ARBA" id="ARBA00048505"/>
    </source>
</evidence>
<name>A0ABN7RKJ1_THEXY</name>
<dbReference type="PANTHER" id="PTHR42663">
    <property type="entry name" value="HYDROLASE C777.06C-RELATED-RELATED"/>
    <property type="match status" value="1"/>
</dbReference>
<keyword evidence="5" id="KW-0808">Transferase</keyword>
<evidence type="ECO:0000256" key="2">
    <source>
        <dbReference type="ARBA" id="ARBA00034301"/>
    </source>
</evidence>
<dbReference type="SUPFAM" id="SSF56281">
    <property type="entry name" value="Metallo-hydrolase/oxidoreductase"/>
    <property type="match status" value="1"/>
</dbReference>
<dbReference type="Proteomes" id="UP000681526">
    <property type="component" value="Unassembled WGS sequence"/>
</dbReference>
<dbReference type="RefSeq" id="WP_015254609.1">
    <property type="nucleotide sequence ID" value="NZ_CAJRAY010000017.1"/>
</dbReference>
<accession>A0ABN7RKJ1</accession>
<gene>
    <name evidence="5" type="primary">txxe54</name>
    <name evidence="5" type="ORF">TXXE_02970</name>
</gene>
<dbReference type="CDD" id="cd16279">
    <property type="entry name" value="metallo-hydrolase-like_MBL-fold"/>
    <property type="match status" value="1"/>
</dbReference>
<dbReference type="GO" id="GO:0033819">
    <property type="term" value="F:lipoyl(octanoyl) transferase activity"/>
    <property type="evidence" value="ECO:0007669"/>
    <property type="project" value="UniProtKB-EC"/>
</dbReference>
<dbReference type="EMBL" id="CAJRAY010000017">
    <property type="protein sequence ID" value="CAG5079278.1"/>
    <property type="molecule type" value="Genomic_DNA"/>
</dbReference>
<evidence type="ECO:0000259" key="4">
    <source>
        <dbReference type="SMART" id="SM00849"/>
    </source>
</evidence>